<protein>
    <submittedName>
        <fullName evidence="1">Uncharacterized protein</fullName>
    </submittedName>
</protein>
<accession>D0U243</accession>
<sequence length="67" mass="7468">MLEPVEPHIDPSNIEFSAIPETKSIRLGSGIPTIQREVACASGIHKWETVNLGLFKCKLCKETKDFL</sequence>
<organism evidence="1 2">
    <name type="scientific">Clavibacter phage CMP1</name>
    <dbReference type="NCBI Taxonomy" id="686439"/>
    <lineage>
        <taxon>Viruses</taxon>
        <taxon>Duplodnaviria</taxon>
        <taxon>Heunggongvirae</taxon>
        <taxon>Uroviricota</taxon>
        <taxon>Caudoviricetes</taxon>
        <taxon>Cimpunavirus</taxon>
        <taxon>Cimpunavirus CMP1</taxon>
    </lineage>
</organism>
<evidence type="ECO:0000313" key="1">
    <source>
        <dbReference type="EMBL" id="ACY35969.1"/>
    </source>
</evidence>
<proteinExistence type="predicted"/>
<dbReference type="Proteomes" id="UP000002628">
    <property type="component" value="Segment"/>
</dbReference>
<evidence type="ECO:0000313" key="2">
    <source>
        <dbReference type="Proteomes" id="UP000002628"/>
    </source>
</evidence>
<dbReference type="GeneID" id="8684243"/>
<dbReference type="EMBL" id="GQ241246">
    <property type="protein sequence ID" value="ACY35969.1"/>
    <property type="molecule type" value="Genomic_DNA"/>
</dbReference>
<gene>
    <name evidence="1" type="ORF">CMP1-59</name>
</gene>
<name>D0U243_9CAUD</name>
<dbReference type="KEGG" id="vg:8684243"/>
<keyword evidence="2" id="KW-1185">Reference proteome</keyword>
<dbReference type="RefSeq" id="YP_003359150.1">
    <property type="nucleotide sequence ID" value="NC_013698.1"/>
</dbReference>
<reference evidence="1 2" key="1">
    <citation type="journal article" date="2010" name="Microbiology">
        <title>The endolysins of bacteriophages CMP1 and CN77 are specific for the lysis of Clavibacter michiganensis strains.</title>
        <authorList>
            <person name="Wittmann J."/>
            <person name="Eichenlaub R."/>
            <person name="Dreiseikelmann B."/>
        </authorList>
    </citation>
    <scope>NUCLEOTIDE SEQUENCE [LARGE SCALE GENOMIC DNA]</scope>
</reference>